<keyword evidence="4" id="KW-1185">Reference proteome</keyword>
<protein>
    <recommendedName>
        <fullName evidence="5">DUF2510 domain-containing protein</fullName>
    </recommendedName>
</protein>
<feature type="compositionally biased region" description="Pro residues" evidence="1">
    <location>
        <begin position="37"/>
        <end position="66"/>
    </location>
</feature>
<name>A0ABZ1SYT5_9ACTN</name>
<gene>
    <name evidence="3" type="ORF">OG913_14740</name>
</gene>
<dbReference type="Proteomes" id="UP001432011">
    <property type="component" value="Chromosome"/>
</dbReference>
<evidence type="ECO:0008006" key="5">
    <source>
        <dbReference type="Google" id="ProtNLM"/>
    </source>
</evidence>
<keyword evidence="2" id="KW-1133">Transmembrane helix</keyword>
<keyword evidence="2" id="KW-0472">Membrane</keyword>
<accession>A0ABZ1SYT5</accession>
<evidence type="ECO:0000313" key="3">
    <source>
        <dbReference type="EMBL" id="WUP78195.1"/>
    </source>
</evidence>
<sequence>MAAPPPGRPYSPDGRFWWDGAAWQPVPVQQPVQAAPPGTPPQPGFPVPPPPGPQAQPGFPVPPPPGSQAQPGFPVPPPPGSQAQPGFAVPPPPGPQTARPYAAGPQAWTPAHDPAGPPGSAASVPVPPDAPRRRGTAVFALVTAGVLIAALALGGAAGAAVGLATTEPVTDDRAPSFPGSFPSEKQRYLPKVTFGMLAVDWLQGAGSWTCATSTAADPVTGATKNTICRPGDASRLHMSVSIWYDAPDKVLSVKARCDLGVGSKACTNLFAMMADTLLSPDRTLRARAASWAKKNAAKAAVTSVGGVRLETALRPHTMEAVRAI</sequence>
<feature type="transmembrane region" description="Helical" evidence="2">
    <location>
        <begin position="138"/>
        <end position="163"/>
    </location>
</feature>
<reference evidence="3" key="1">
    <citation type="submission" date="2022-10" db="EMBL/GenBank/DDBJ databases">
        <title>The complete genomes of actinobacterial strains from the NBC collection.</title>
        <authorList>
            <person name="Joergensen T.S."/>
            <person name="Alvarez Arevalo M."/>
            <person name="Sterndorff E.B."/>
            <person name="Faurdal D."/>
            <person name="Vuksanovic O."/>
            <person name="Mourched A.-S."/>
            <person name="Charusanti P."/>
            <person name="Shaw S."/>
            <person name="Blin K."/>
            <person name="Weber T."/>
        </authorList>
    </citation>
    <scope>NUCLEOTIDE SEQUENCE</scope>
    <source>
        <strain evidence="3">NBC_00254</strain>
    </source>
</reference>
<keyword evidence="2" id="KW-0812">Transmembrane</keyword>
<dbReference type="RefSeq" id="WP_147942364.1">
    <property type="nucleotide sequence ID" value="NZ_CP108085.1"/>
</dbReference>
<proteinExistence type="predicted"/>
<evidence type="ECO:0000256" key="1">
    <source>
        <dbReference type="SAM" id="MobiDB-lite"/>
    </source>
</evidence>
<feature type="compositionally biased region" description="Low complexity" evidence="1">
    <location>
        <begin position="20"/>
        <end position="36"/>
    </location>
</feature>
<evidence type="ECO:0000313" key="4">
    <source>
        <dbReference type="Proteomes" id="UP001432011"/>
    </source>
</evidence>
<feature type="compositionally biased region" description="Low complexity" evidence="1">
    <location>
        <begin position="110"/>
        <end position="124"/>
    </location>
</feature>
<evidence type="ECO:0000256" key="2">
    <source>
        <dbReference type="SAM" id="Phobius"/>
    </source>
</evidence>
<organism evidence="3 4">
    <name type="scientific">Microbispora hainanensis</name>
    <dbReference type="NCBI Taxonomy" id="568844"/>
    <lineage>
        <taxon>Bacteria</taxon>
        <taxon>Bacillati</taxon>
        <taxon>Actinomycetota</taxon>
        <taxon>Actinomycetes</taxon>
        <taxon>Streptosporangiales</taxon>
        <taxon>Streptosporangiaceae</taxon>
        <taxon>Microbispora</taxon>
    </lineage>
</organism>
<feature type="region of interest" description="Disordered" evidence="1">
    <location>
        <begin position="1"/>
        <end position="129"/>
    </location>
</feature>
<dbReference type="EMBL" id="CP108085">
    <property type="protein sequence ID" value="WUP78195.1"/>
    <property type="molecule type" value="Genomic_DNA"/>
</dbReference>